<dbReference type="GO" id="GO:0048268">
    <property type="term" value="P:clathrin coat assembly"/>
    <property type="evidence" value="ECO:0007669"/>
    <property type="project" value="TreeGrafter"/>
</dbReference>
<dbReference type="InterPro" id="IPR013809">
    <property type="entry name" value="ENTH"/>
</dbReference>
<feature type="region of interest" description="Disordered" evidence="6">
    <location>
        <begin position="261"/>
        <end position="297"/>
    </location>
</feature>
<dbReference type="STRING" id="1382522.W6MIN2"/>
<dbReference type="Gene3D" id="1.20.1410.10">
    <property type="entry name" value="I/LWEQ domain"/>
    <property type="match status" value="1"/>
</dbReference>
<dbReference type="Proteomes" id="UP000019384">
    <property type="component" value="Unassembled WGS sequence"/>
</dbReference>
<dbReference type="GO" id="GO:0080025">
    <property type="term" value="F:phosphatidylinositol-3,5-bisphosphate binding"/>
    <property type="evidence" value="ECO:0007669"/>
    <property type="project" value="TreeGrafter"/>
</dbReference>
<dbReference type="GO" id="GO:0000147">
    <property type="term" value="P:actin cortical patch assembly"/>
    <property type="evidence" value="ECO:0007669"/>
    <property type="project" value="EnsemblFungi"/>
</dbReference>
<feature type="domain" description="ENTH" evidence="7">
    <location>
        <begin position="1"/>
        <end position="130"/>
    </location>
</feature>
<dbReference type="InterPro" id="IPR008942">
    <property type="entry name" value="ENTH_VHS"/>
</dbReference>
<dbReference type="GO" id="GO:0000131">
    <property type="term" value="C:incipient cellular bud site"/>
    <property type="evidence" value="ECO:0007669"/>
    <property type="project" value="EnsemblFungi"/>
</dbReference>
<dbReference type="Pfam" id="PF07651">
    <property type="entry name" value="ANTH"/>
    <property type="match status" value="1"/>
</dbReference>
<evidence type="ECO:0000256" key="2">
    <source>
        <dbReference type="ARBA" id="ARBA00010135"/>
    </source>
</evidence>
<dbReference type="PROSITE" id="PS50945">
    <property type="entry name" value="I_LWEQ"/>
    <property type="match status" value="1"/>
</dbReference>
<dbReference type="GO" id="GO:0035615">
    <property type="term" value="F:clathrin adaptor activity"/>
    <property type="evidence" value="ECO:0007669"/>
    <property type="project" value="TreeGrafter"/>
</dbReference>
<dbReference type="OrthoDB" id="10262320at2759"/>
<evidence type="ECO:0000256" key="1">
    <source>
        <dbReference type="ARBA" id="ARBA00004496"/>
    </source>
</evidence>
<protein>
    <submittedName>
        <fullName evidence="9">Uncharacterized protein</fullName>
    </submittedName>
</protein>
<evidence type="ECO:0000259" key="8">
    <source>
        <dbReference type="PROSITE" id="PS50945"/>
    </source>
</evidence>
<evidence type="ECO:0000259" key="7">
    <source>
        <dbReference type="PROSITE" id="PS50942"/>
    </source>
</evidence>
<dbReference type="GeneID" id="34519187"/>
<dbReference type="InterPro" id="IPR035964">
    <property type="entry name" value="I/LWEQ_dom_sf"/>
</dbReference>
<dbReference type="InterPro" id="IPR011417">
    <property type="entry name" value="ANTH_dom"/>
</dbReference>
<feature type="coiled-coil region" evidence="5">
    <location>
        <begin position="387"/>
        <end position="414"/>
    </location>
</feature>
<proteinExistence type="inferred from homology"/>
<keyword evidence="10" id="KW-1185">Reference proteome</keyword>
<comment type="similarity">
    <text evidence="2">Belongs to the SLA2 family.</text>
</comment>
<dbReference type="CDD" id="cd17007">
    <property type="entry name" value="ANTH_N_Sla2p"/>
    <property type="match status" value="1"/>
</dbReference>
<keyword evidence="5" id="KW-0175">Coiled coil</keyword>
<reference evidence="9" key="2">
    <citation type="submission" date="2014-02" db="EMBL/GenBank/DDBJ databases">
        <title>Complete DNA sequence of /Kuraishia capsulata/ illustrates novel genomic features among budding yeasts (/Saccharomycotina/).</title>
        <authorList>
            <person name="Morales L."/>
            <person name="Noel B."/>
            <person name="Porcel B."/>
            <person name="Marcet-Houben M."/>
            <person name="Hullo M-F."/>
            <person name="Sacerdot C."/>
            <person name="Tekaia F."/>
            <person name="Leh-Louis V."/>
            <person name="Despons L."/>
            <person name="Khanna V."/>
            <person name="Aury J-M."/>
            <person name="Barbe V."/>
            <person name="Couloux A."/>
            <person name="Labadie K."/>
            <person name="Pelletier E."/>
            <person name="Souciet J-L."/>
            <person name="Boekhout T."/>
            <person name="Gabaldon T."/>
            <person name="Wincker P."/>
            <person name="Dujon B."/>
        </authorList>
    </citation>
    <scope>NUCLEOTIDE SEQUENCE</scope>
    <source>
        <strain evidence="9">CBS 1993</strain>
    </source>
</reference>
<dbReference type="SUPFAM" id="SSF48464">
    <property type="entry name" value="ENTH/VHS domain"/>
    <property type="match status" value="1"/>
</dbReference>
<gene>
    <name evidence="9" type="ORF">KUCA_T00001758001</name>
</gene>
<evidence type="ECO:0000256" key="5">
    <source>
        <dbReference type="SAM" id="Coils"/>
    </source>
</evidence>
<dbReference type="InterPro" id="IPR002558">
    <property type="entry name" value="ILWEQ_dom"/>
</dbReference>
<dbReference type="EMBL" id="HG793126">
    <property type="protein sequence ID" value="CDK25788.1"/>
    <property type="molecule type" value="Genomic_DNA"/>
</dbReference>
<dbReference type="HOGENOM" id="CLU_004601_0_0_1"/>
<dbReference type="GO" id="GO:0030136">
    <property type="term" value="C:clathrin-coated vesicle"/>
    <property type="evidence" value="ECO:0007669"/>
    <property type="project" value="TreeGrafter"/>
</dbReference>
<dbReference type="PANTHER" id="PTHR10407">
    <property type="entry name" value="HUNTINGTIN INTERACTING PROTEIN 1"/>
    <property type="match status" value="1"/>
</dbReference>
<dbReference type="SMART" id="SM00273">
    <property type="entry name" value="ENTH"/>
    <property type="match status" value="1"/>
</dbReference>
<name>W6MIN2_9ASCO</name>
<dbReference type="PANTHER" id="PTHR10407:SF15">
    <property type="entry name" value="HUNTINGTIN INTERACTING PROTEIN 1"/>
    <property type="match status" value="1"/>
</dbReference>
<dbReference type="SUPFAM" id="SSF109885">
    <property type="entry name" value="I/LWEQ domain"/>
    <property type="match status" value="1"/>
</dbReference>
<dbReference type="GO" id="GO:0030479">
    <property type="term" value="C:actin cortical patch"/>
    <property type="evidence" value="ECO:0007669"/>
    <property type="project" value="EnsemblFungi"/>
</dbReference>
<evidence type="ECO:0000256" key="4">
    <source>
        <dbReference type="ARBA" id="ARBA00023203"/>
    </source>
</evidence>
<sequence length="1044" mass="116470">MSLKSETDLQVAIRKACSNDETAPKRKHVRSCIVYTWDYKTGAPFWKSFKLIPIQNNEIKVFKALITMHKVLQEGHPSVISSGYRNRDWIESLGRVTPGEGFKNYGRITNEYVGYILRKLNFHYRHPGFNGTFEYEEYVSLRVVSDPNEGYNAILDLLSLQDYIDDLQRLIFASVGESRSSECKVSALVPLIAESYGIYKFILSMLRAMHHSSDSEELLEPLRERFVSQHARLYDFYADCSSIRYLNSLVTIPKLPFDPPDLLADDADAPPLPRAPSTQPSSIPSKAPSPEPLVSQSTAAVWDAEAQRRQQQYEMEQQRIAQEQQQQLLLQQEQQQRAQQQWALQQQQQEQAQSRAQEQLIADQLSRQAQGRVAEVERDLLALRGQYDRDQLMLEQYDQRVKALENELSVTTQTAQQQLGSKDELINGIQEQIQMWHGKYESLAKLYSKLRQEHLNLLAKVKKIQQKAASAQEAIDRREKLEKDLKAKNIELADLIRERDRARLDLDRIKGGKNGEIEKLETQVRELEDRLATTERSQSSNLSSLFAQHNREVEELQAKLKNGLSVSDPGRLQHLETTLKEREAELAMVNQTMEETVRELANQQQEKDAAIDEQIDEVLKANLSKLTSLVDAILHSGIKRIQDGVFELDSPMQAGNQNSSPEYLSSIIEKSSDLATEFATAFNGFIADGPAGDQVAVIESITNFTTSIGDLLLNTKGVTRLAKSDDFADDLVDTARDAAQISEVFLEGLVSSNLAGLSDDDKTDRAINGNLDVQEVLQDLSKLVDALIPRSNAGARMKSGDLGELVDEEMQSAAKAIADASAHLSSLISRPVDPSLSAIDMEVNKAILAAALAVTNAIALLIKAATESQQEIVNQGRGSNSRTSYYKKHNKWTEGLISAAKSVAGATKVLIQTADGVLSSSNSPEQLIVASNEVAASTAQLVAASRVKATFMSKSQDKLESASKTVTSACRALVNRVKEILDNRNGDANGKDSVDYSKLSSHENKTVEMEQQVEILKLENALSSARKRLGEIRKYSYRDESDEE</sequence>
<keyword evidence="4" id="KW-0009">Actin-binding</keyword>
<dbReference type="AlphaFoldDB" id="W6MIN2"/>
<dbReference type="GO" id="GO:0032051">
    <property type="term" value="F:clathrin light chain binding"/>
    <property type="evidence" value="ECO:0007669"/>
    <property type="project" value="TreeGrafter"/>
</dbReference>
<comment type="subcellular location">
    <subcellularLocation>
        <location evidence="1">Cytoplasm</location>
    </subcellularLocation>
</comment>
<dbReference type="GO" id="GO:0043325">
    <property type="term" value="F:phosphatidylinositol-3,4-bisphosphate binding"/>
    <property type="evidence" value="ECO:0007669"/>
    <property type="project" value="TreeGrafter"/>
</dbReference>
<evidence type="ECO:0000313" key="9">
    <source>
        <dbReference type="EMBL" id="CDK25788.1"/>
    </source>
</evidence>
<evidence type="ECO:0000313" key="10">
    <source>
        <dbReference type="Proteomes" id="UP000019384"/>
    </source>
</evidence>
<feature type="coiled-coil region" evidence="5">
    <location>
        <begin position="447"/>
        <end position="613"/>
    </location>
</feature>
<evidence type="ECO:0000256" key="6">
    <source>
        <dbReference type="SAM" id="MobiDB-lite"/>
    </source>
</evidence>
<evidence type="ECO:0000256" key="3">
    <source>
        <dbReference type="ARBA" id="ARBA00022490"/>
    </source>
</evidence>
<dbReference type="InterPro" id="IPR030224">
    <property type="entry name" value="Sla2_fam"/>
</dbReference>
<dbReference type="PROSITE" id="PS50942">
    <property type="entry name" value="ENTH"/>
    <property type="match status" value="1"/>
</dbReference>
<dbReference type="RefSeq" id="XP_022457799.1">
    <property type="nucleotide sequence ID" value="XM_022603971.1"/>
</dbReference>
<keyword evidence="3" id="KW-0963">Cytoplasm</keyword>
<dbReference type="Gene3D" id="1.25.40.90">
    <property type="match status" value="1"/>
</dbReference>
<feature type="coiled-coil region" evidence="5">
    <location>
        <begin position="306"/>
        <end position="350"/>
    </location>
</feature>
<dbReference type="GO" id="GO:0006897">
    <property type="term" value="P:endocytosis"/>
    <property type="evidence" value="ECO:0007669"/>
    <property type="project" value="EnsemblFungi"/>
</dbReference>
<dbReference type="SMART" id="SM00307">
    <property type="entry name" value="ILWEQ"/>
    <property type="match status" value="1"/>
</dbReference>
<accession>W6MIN2</accession>
<reference evidence="9" key="1">
    <citation type="submission" date="2013-12" db="EMBL/GenBank/DDBJ databases">
        <authorList>
            <person name="Genoscope - CEA"/>
        </authorList>
    </citation>
    <scope>NUCLEOTIDE SEQUENCE</scope>
    <source>
        <strain evidence="9">CBS 1993</strain>
    </source>
</reference>
<organism evidence="9 10">
    <name type="scientific">Kuraishia capsulata CBS 1993</name>
    <dbReference type="NCBI Taxonomy" id="1382522"/>
    <lineage>
        <taxon>Eukaryota</taxon>
        <taxon>Fungi</taxon>
        <taxon>Dikarya</taxon>
        <taxon>Ascomycota</taxon>
        <taxon>Saccharomycotina</taxon>
        <taxon>Pichiomycetes</taxon>
        <taxon>Pichiales</taxon>
        <taxon>Pichiaceae</taxon>
        <taxon>Kuraishia</taxon>
    </lineage>
</organism>
<feature type="domain" description="I/LWEQ" evidence="8">
    <location>
        <begin position="794"/>
        <end position="1040"/>
    </location>
</feature>
<dbReference type="GO" id="GO:0051015">
    <property type="term" value="F:actin filament binding"/>
    <property type="evidence" value="ECO:0007669"/>
    <property type="project" value="TreeGrafter"/>
</dbReference>
<dbReference type="GO" id="GO:0007015">
    <property type="term" value="P:actin filament organization"/>
    <property type="evidence" value="ECO:0007669"/>
    <property type="project" value="EnsemblFungi"/>
</dbReference>
<dbReference type="GO" id="GO:0034316">
    <property type="term" value="P:negative regulation of Arp2/3 complex-mediated actin nucleation"/>
    <property type="evidence" value="ECO:0007669"/>
    <property type="project" value="EnsemblFungi"/>
</dbReference>
<dbReference type="Pfam" id="PF01608">
    <property type="entry name" value="I_LWEQ"/>
    <property type="match status" value="1"/>
</dbReference>